<name>A0A401HRS4_9EURY</name>
<dbReference type="Proteomes" id="UP000290527">
    <property type="component" value="Unassembled WGS sequence"/>
</dbReference>
<accession>A0A401HRS4</accession>
<dbReference type="InterPro" id="IPR038071">
    <property type="entry name" value="UROD/MetE-like_sf"/>
</dbReference>
<dbReference type="PANTHER" id="PTHR30519">
    <property type="entry name" value="5-METHYLTETRAHYDROPTEROYLTRIGLUTAMATE--HOMOCYSTEINE METHYLTRANSFERASE"/>
    <property type="match status" value="1"/>
</dbReference>
<feature type="domain" description="Cobalamin-independent methionine synthase MetE C-terminal/archaeal" evidence="4">
    <location>
        <begin position="1"/>
        <end position="315"/>
    </location>
</feature>
<evidence type="ECO:0000256" key="1">
    <source>
        <dbReference type="ARBA" id="ARBA00001947"/>
    </source>
</evidence>
<dbReference type="SUPFAM" id="SSF51726">
    <property type="entry name" value="UROD/MetE-like"/>
    <property type="match status" value="1"/>
</dbReference>
<dbReference type="GO" id="GO:0003871">
    <property type="term" value="F:5-methyltetrahydropteroyltriglutamate-homocysteine S-methyltransferase activity"/>
    <property type="evidence" value="ECO:0007669"/>
    <property type="project" value="UniProtKB-EC"/>
</dbReference>
<evidence type="ECO:0000256" key="2">
    <source>
        <dbReference type="ARBA" id="ARBA00022723"/>
    </source>
</evidence>
<dbReference type="CDD" id="cd03311">
    <property type="entry name" value="CIMS_C_terminal_like"/>
    <property type="match status" value="1"/>
</dbReference>
<keyword evidence="3" id="KW-0862">Zinc</keyword>
<sequence length="324" mass="37085">MIKTVVGSYPVITKEPENLWEKVLDIFGIYDRYKYAIERAVRDQLNAGIDIVSDGQVRGDMVEIFVNGLYGFEGKKVVGKVEFLEPITLKDIKFVRKIINKYSNEKKGIKGIITGPCTIAGSVRVEDYYTDNRDETLIYDLANALKKEVESIQDYVCMIQIDEPILSTGLYDLNTARRAIKRISENIKIPVALHVCGDVSDIFQELNTFNVDILDHEFASNRKNLDILEETNKKIGFGCINTKVKSIESIEVVKDLLNEALEILRNNPLFSEVQSNEELLKRLNEYLMVDPDCGMRLLPIDVAYDKLKVMVKASEEFERELRER</sequence>
<dbReference type="OrthoDB" id="17656at2157"/>
<keyword evidence="6" id="KW-1185">Reference proteome</keyword>
<evidence type="ECO:0000313" key="5">
    <source>
        <dbReference type="EMBL" id="GBF36967.1"/>
    </source>
</evidence>
<dbReference type="GO" id="GO:0009086">
    <property type="term" value="P:methionine biosynthetic process"/>
    <property type="evidence" value="ECO:0007669"/>
    <property type="project" value="InterPro"/>
</dbReference>
<dbReference type="InterPro" id="IPR002629">
    <property type="entry name" value="Met_Synth_C/arc"/>
</dbReference>
<dbReference type="EMBL" id="BFAX01000005">
    <property type="protein sequence ID" value="GBF36967.1"/>
    <property type="molecule type" value="Genomic_DNA"/>
</dbReference>
<organism evidence="5 6">
    <name type="scientific">Methanofervidicoccus abyssi</name>
    <dbReference type="NCBI Taxonomy" id="2082189"/>
    <lineage>
        <taxon>Archaea</taxon>
        <taxon>Methanobacteriati</taxon>
        <taxon>Methanobacteriota</taxon>
        <taxon>Methanomada group</taxon>
        <taxon>Methanococci</taxon>
        <taxon>Methanococcales</taxon>
        <taxon>Methanofervidicoccus</taxon>
    </lineage>
</organism>
<evidence type="ECO:0000313" key="6">
    <source>
        <dbReference type="Proteomes" id="UP000290527"/>
    </source>
</evidence>
<dbReference type="GO" id="GO:0008270">
    <property type="term" value="F:zinc ion binding"/>
    <property type="evidence" value="ECO:0007669"/>
    <property type="project" value="InterPro"/>
</dbReference>
<dbReference type="NCBIfam" id="NF002119">
    <property type="entry name" value="PRK00957.1"/>
    <property type="match status" value="1"/>
</dbReference>
<reference evidence="5 6" key="1">
    <citation type="journal article" date="2019" name="Int. J. Syst. Evol. Microbiol.">
        <title>Methanofervidicoccus abyssi gen. nov., sp. nov., a hydrogenotrophic methanogen, isolated from a hydrothermal vent chimney in the Mid-Cayman Spreading Center, the Caribbean Sea.</title>
        <authorList>
            <person name="Sakai S."/>
            <person name="Takaki Y."/>
            <person name="Miyazaki M."/>
            <person name="Ogawara M."/>
            <person name="Yanagawa K."/>
            <person name="Miyazaki J."/>
            <person name="Takai K."/>
        </authorList>
    </citation>
    <scope>NUCLEOTIDE SEQUENCE [LARGE SCALE GENOMIC DNA]</scope>
    <source>
        <strain evidence="5 6">HHB</strain>
    </source>
</reference>
<dbReference type="GO" id="GO:0032259">
    <property type="term" value="P:methylation"/>
    <property type="evidence" value="ECO:0007669"/>
    <property type="project" value="UniProtKB-KW"/>
</dbReference>
<proteinExistence type="predicted"/>
<protein>
    <submittedName>
        <fullName evidence="5">5-methyltetrahydropteroyltriglutamate--homocysteine methyltransferase</fullName>
        <ecNumber evidence="5">2.1.1.14</ecNumber>
    </submittedName>
</protein>
<keyword evidence="5" id="KW-0489">Methyltransferase</keyword>
<dbReference type="EC" id="2.1.1.14" evidence="5"/>
<evidence type="ECO:0000256" key="3">
    <source>
        <dbReference type="ARBA" id="ARBA00022833"/>
    </source>
</evidence>
<dbReference type="Pfam" id="PF01717">
    <property type="entry name" value="Meth_synt_2"/>
    <property type="match status" value="1"/>
</dbReference>
<evidence type="ECO:0000259" key="4">
    <source>
        <dbReference type="Pfam" id="PF01717"/>
    </source>
</evidence>
<keyword evidence="5" id="KW-0808">Transferase</keyword>
<keyword evidence="2" id="KW-0479">Metal-binding</keyword>
<comment type="cofactor">
    <cofactor evidence="1">
        <name>Zn(2+)</name>
        <dbReference type="ChEBI" id="CHEBI:29105"/>
    </cofactor>
</comment>
<comment type="caution">
    <text evidence="5">The sequence shown here is derived from an EMBL/GenBank/DDBJ whole genome shotgun (WGS) entry which is preliminary data.</text>
</comment>
<dbReference type="Gene3D" id="3.20.20.210">
    <property type="match status" value="1"/>
</dbReference>
<dbReference type="RefSeq" id="WP_131007798.1">
    <property type="nucleotide sequence ID" value="NZ_BFAX01000005.1"/>
</dbReference>
<gene>
    <name evidence="5" type="ORF">MHHB_P1197</name>
</gene>
<dbReference type="AlphaFoldDB" id="A0A401HRS4"/>